<keyword evidence="2" id="KW-0067">ATP-binding</keyword>
<dbReference type="Proteomes" id="UP000030641">
    <property type="component" value="Unassembled WGS sequence"/>
</dbReference>
<dbReference type="InParanoid" id="A0A074YTI7"/>
<dbReference type="PRINTS" id="PR00301">
    <property type="entry name" value="HEATSHOCK70"/>
</dbReference>
<protein>
    <recommendedName>
        <fullName evidence="5">Actin-like ATPase domain-containing protein</fullName>
    </recommendedName>
</protein>
<dbReference type="InterPro" id="IPR043129">
    <property type="entry name" value="ATPase_NBD"/>
</dbReference>
<dbReference type="PANTHER" id="PTHR14187">
    <property type="entry name" value="ALPHA KINASE/ELONGATION FACTOR 2 KINASE"/>
    <property type="match status" value="1"/>
</dbReference>
<name>A0A074YTI7_AURSE</name>
<evidence type="ECO:0000256" key="1">
    <source>
        <dbReference type="ARBA" id="ARBA00022741"/>
    </source>
</evidence>
<dbReference type="OMA" id="MEREMMH"/>
<reference evidence="3 4" key="1">
    <citation type="journal article" date="2014" name="BMC Genomics">
        <title>Genome sequencing of four Aureobasidium pullulans varieties: biotechnological potential, stress tolerance, and description of new species.</title>
        <authorList>
            <person name="Gostin Ar C."/>
            <person name="Ohm R.A."/>
            <person name="Kogej T."/>
            <person name="Sonjak S."/>
            <person name="Turk M."/>
            <person name="Zajc J."/>
            <person name="Zalar P."/>
            <person name="Grube M."/>
            <person name="Sun H."/>
            <person name="Han J."/>
            <person name="Sharma A."/>
            <person name="Chiniquy J."/>
            <person name="Ngan C.Y."/>
            <person name="Lipzen A."/>
            <person name="Barry K."/>
            <person name="Grigoriev I.V."/>
            <person name="Gunde-Cimerman N."/>
        </authorList>
    </citation>
    <scope>NUCLEOTIDE SEQUENCE [LARGE SCALE GENOMIC DNA]</scope>
    <source>
        <strain evidence="3 4">EXF-2481</strain>
    </source>
</reference>
<dbReference type="Pfam" id="PF00012">
    <property type="entry name" value="HSP70"/>
    <property type="match status" value="1"/>
</dbReference>
<dbReference type="AlphaFoldDB" id="A0A074YTI7"/>
<dbReference type="HOGENOM" id="CLU_009958_6_1_1"/>
<dbReference type="GO" id="GO:0140662">
    <property type="term" value="F:ATP-dependent protein folding chaperone"/>
    <property type="evidence" value="ECO:0007669"/>
    <property type="project" value="InterPro"/>
</dbReference>
<evidence type="ECO:0000313" key="4">
    <source>
        <dbReference type="Proteomes" id="UP000030641"/>
    </source>
</evidence>
<sequence>MPAGRPKKDSIVVGVDLGTTHSGVSYTFRGKPDPASEIPVVRSWQDGTGCDKVPTQLQYEISSEATPLPSRKRRAAGSYADLKKSDCHVAKWGFPASKDKGSLQMLKLLLDPQQELPAYVSRIKLEAQLTKIGRSAVEATADFLEKLKGHALEALEKRYGKAFMASTKIEYILTVPAVWSDAAKDATLRAAEMAGFSKSRNLQMITEPEAAGLYALKQMEGVTLAVEDTYIIADVGGGTSDFCAFEVKSLEPLRLAECAAGTGAVCGSGLLNVRFEEHVKSRMGLTAFEEYCERYPREWDRCVEHFELRTKRDFNPLALGQDPDDMDDASVPLAGAQEDSRAGIEKNYLIITADNLNDIFRPVMDAIVKLADDQYISLIKEKKRPKGLILVGGFGESNHLFNILKNHFNGTEDFEVLQPPNAWSAVARGAVIHCIEGDNLVEARIARHHYGVVSRLPFEPEKHSRKNCVFDEGDERWYAENQITWYVKKGQSMPSKTPIILPFHFTNDSKLLAEDVILVVSDEQEVPTEFAQSARTRMLGTIHVNLEKVTSTSWKKRKTASGRQFVVLDYGVGMSLGSGGLIWEMLVGTKVCGSLRAKYE</sequence>
<dbReference type="Gene3D" id="3.30.420.40">
    <property type="match status" value="1"/>
</dbReference>
<dbReference type="PROSITE" id="PS00297">
    <property type="entry name" value="HSP70_1"/>
    <property type="match status" value="1"/>
</dbReference>
<dbReference type="InterPro" id="IPR018181">
    <property type="entry name" value="Heat_shock_70_CS"/>
</dbReference>
<dbReference type="CDD" id="cd10170">
    <property type="entry name" value="ASKHA_NBD_HSP70"/>
    <property type="match status" value="1"/>
</dbReference>
<gene>
    <name evidence="3" type="ORF">AUEXF2481DRAFT_85074</name>
</gene>
<evidence type="ECO:0008006" key="5">
    <source>
        <dbReference type="Google" id="ProtNLM"/>
    </source>
</evidence>
<dbReference type="PANTHER" id="PTHR14187:SF82">
    <property type="entry name" value="FAMILY CHAPERONE, PUTATIVE (AFU_ORTHOLOGUE AFUA_7G08575)-RELATED"/>
    <property type="match status" value="1"/>
</dbReference>
<evidence type="ECO:0000313" key="3">
    <source>
        <dbReference type="EMBL" id="KEQ99469.1"/>
    </source>
</evidence>
<dbReference type="OrthoDB" id="2963168at2759"/>
<dbReference type="InterPro" id="IPR013126">
    <property type="entry name" value="Hsp_70_fam"/>
</dbReference>
<dbReference type="SUPFAM" id="SSF53067">
    <property type="entry name" value="Actin-like ATPase domain"/>
    <property type="match status" value="2"/>
</dbReference>
<organism evidence="3 4">
    <name type="scientific">Aureobasidium subglaciale (strain EXF-2481)</name>
    <name type="common">Aureobasidium pullulans var. subglaciale</name>
    <dbReference type="NCBI Taxonomy" id="1043005"/>
    <lineage>
        <taxon>Eukaryota</taxon>
        <taxon>Fungi</taxon>
        <taxon>Dikarya</taxon>
        <taxon>Ascomycota</taxon>
        <taxon>Pezizomycotina</taxon>
        <taxon>Dothideomycetes</taxon>
        <taxon>Dothideomycetidae</taxon>
        <taxon>Dothideales</taxon>
        <taxon>Saccotheciaceae</taxon>
        <taxon>Aureobasidium</taxon>
    </lineage>
</organism>
<dbReference type="GO" id="GO:0005524">
    <property type="term" value="F:ATP binding"/>
    <property type="evidence" value="ECO:0007669"/>
    <property type="project" value="UniProtKB-KW"/>
</dbReference>
<dbReference type="EMBL" id="KL584750">
    <property type="protein sequence ID" value="KEQ99469.1"/>
    <property type="molecule type" value="Genomic_DNA"/>
</dbReference>
<accession>A0A074YTI7</accession>
<proteinExistence type="predicted"/>
<dbReference type="GeneID" id="25371843"/>
<dbReference type="STRING" id="1043005.A0A074YTI7"/>
<evidence type="ECO:0000256" key="2">
    <source>
        <dbReference type="ARBA" id="ARBA00022840"/>
    </source>
</evidence>
<dbReference type="RefSeq" id="XP_013348319.1">
    <property type="nucleotide sequence ID" value="XM_013492865.1"/>
</dbReference>
<keyword evidence="1" id="KW-0547">Nucleotide-binding</keyword>
<keyword evidence="4" id="KW-1185">Reference proteome</keyword>